<dbReference type="STRING" id="370526.SAMN04489835_1006"/>
<evidence type="ECO:0000313" key="3">
    <source>
        <dbReference type="Proteomes" id="UP000182915"/>
    </source>
</evidence>
<protein>
    <submittedName>
        <fullName evidence="2">ANTAR domain-containing protein</fullName>
    </submittedName>
</protein>
<evidence type="ECO:0000259" key="1">
    <source>
        <dbReference type="PROSITE" id="PS50921"/>
    </source>
</evidence>
<dbReference type="PROSITE" id="PS50921">
    <property type="entry name" value="ANTAR"/>
    <property type="match status" value="1"/>
</dbReference>
<proteinExistence type="predicted"/>
<dbReference type="AlphaFoldDB" id="A0A1H6J295"/>
<dbReference type="EMBL" id="LT629971">
    <property type="protein sequence ID" value="SEH52886.1"/>
    <property type="molecule type" value="Genomic_DNA"/>
</dbReference>
<dbReference type="Pfam" id="PF03861">
    <property type="entry name" value="ANTAR"/>
    <property type="match status" value="1"/>
</dbReference>
<name>A0A1H6J295_MYCRU</name>
<dbReference type="SMART" id="SM01012">
    <property type="entry name" value="ANTAR"/>
    <property type="match status" value="1"/>
</dbReference>
<dbReference type="InterPro" id="IPR005561">
    <property type="entry name" value="ANTAR"/>
</dbReference>
<reference evidence="3" key="1">
    <citation type="submission" date="2016-10" db="EMBL/GenBank/DDBJ databases">
        <authorList>
            <person name="Varghese N."/>
            <person name="Submissions S."/>
        </authorList>
    </citation>
    <scope>NUCLEOTIDE SEQUENCE [LARGE SCALE GENOMIC DNA]</scope>
    <source>
        <strain evidence="3">DSM 45405</strain>
    </source>
</reference>
<keyword evidence="3" id="KW-1185">Reference proteome</keyword>
<organism evidence="2 3">
    <name type="scientific">Mycolicibacterium rutilum</name>
    <name type="common">Mycobacterium rutilum</name>
    <dbReference type="NCBI Taxonomy" id="370526"/>
    <lineage>
        <taxon>Bacteria</taxon>
        <taxon>Bacillati</taxon>
        <taxon>Actinomycetota</taxon>
        <taxon>Actinomycetes</taxon>
        <taxon>Mycobacteriales</taxon>
        <taxon>Mycobacteriaceae</taxon>
        <taxon>Mycolicibacterium</taxon>
    </lineage>
</organism>
<accession>A0A1H6J295</accession>
<sequence>MVPTSLMTCRQSPGRQNLDTAEGVLIALRHYTVDEAFREMVRAAQQHRVPLFALADALVSAAGGRPAARDGAARTAVIAEWGALLAGPAVSRG</sequence>
<gene>
    <name evidence="2" type="ORF">SAMN04489835_1006</name>
</gene>
<evidence type="ECO:0000313" key="2">
    <source>
        <dbReference type="EMBL" id="SEH52886.1"/>
    </source>
</evidence>
<dbReference type="Proteomes" id="UP000182915">
    <property type="component" value="Chromosome I"/>
</dbReference>
<feature type="domain" description="ANTAR" evidence="1">
    <location>
        <begin position="1"/>
        <end position="59"/>
    </location>
</feature>
<dbReference type="InterPro" id="IPR036388">
    <property type="entry name" value="WH-like_DNA-bd_sf"/>
</dbReference>
<dbReference type="Gene3D" id="1.10.10.10">
    <property type="entry name" value="Winged helix-like DNA-binding domain superfamily/Winged helix DNA-binding domain"/>
    <property type="match status" value="1"/>
</dbReference>
<dbReference type="GO" id="GO:0003723">
    <property type="term" value="F:RNA binding"/>
    <property type="evidence" value="ECO:0007669"/>
    <property type="project" value="InterPro"/>
</dbReference>